<evidence type="ECO:0000313" key="3">
    <source>
        <dbReference type="Proteomes" id="UP000076858"/>
    </source>
</evidence>
<dbReference type="OrthoDB" id="10492985at2759"/>
<reference evidence="2 3" key="1">
    <citation type="submission" date="2016-03" db="EMBL/GenBank/DDBJ databases">
        <title>EvidentialGene: Evidence-directed Construction of Genes on Genomes.</title>
        <authorList>
            <person name="Gilbert D.G."/>
            <person name="Choi J.-H."/>
            <person name="Mockaitis K."/>
            <person name="Colbourne J."/>
            <person name="Pfrender M."/>
        </authorList>
    </citation>
    <scope>NUCLEOTIDE SEQUENCE [LARGE SCALE GENOMIC DNA]</scope>
    <source>
        <strain evidence="2 3">Xinb3</strain>
        <tissue evidence="2">Complete organism</tissue>
    </source>
</reference>
<accession>A0A164TEA0</accession>
<keyword evidence="3" id="KW-1185">Reference proteome</keyword>
<evidence type="ECO:0000313" key="2">
    <source>
        <dbReference type="EMBL" id="KZS10393.1"/>
    </source>
</evidence>
<proteinExistence type="predicted"/>
<evidence type="ECO:0000256" key="1">
    <source>
        <dbReference type="SAM" id="MobiDB-lite"/>
    </source>
</evidence>
<feature type="region of interest" description="Disordered" evidence="1">
    <location>
        <begin position="1"/>
        <end position="85"/>
    </location>
</feature>
<organism evidence="2 3">
    <name type="scientific">Daphnia magna</name>
    <dbReference type="NCBI Taxonomy" id="35525"/>
    <lineage>
        <taxon>Eukaryota</taxon>
        <taxon>Metazoa</taxon>
        <taxon>Ecdysozoa</taxon>
        <taxon>Arthropoda</taxon>
        <taxon>Crustacea</taxon>
        <taxon>Branchiopoda</taxon>
        <taxon>Diplostraca</taxon>
        <taxon>Cladocera</taxon>
        <taxon>Anomopoda</taxon>
        <taxon>Daphniidae</taxon>
        <taxon>Daphnia</taxon>
    </lineage>
</organism>
<name>A0A164TEA0_9CRUS</name>
<sequence>MACAETDTGETPEADTGVTTDASTAATAVEPPARRKKGRIRRRPLKPIAEMDKGLQDGKDSMVPAATESTAGRPTMKKRAPGQMVQADEMRGKYVTTEGVVFHPKVTLALGDSEWVVIYAVPTKRVEQVIKLVNAWVDDMARPARDLAEIKARAERRSQEFRELERALKGDGAGRKRGLFDEGGQLLNWLFGTATTKDLESVHSRLESFDKKGLEVVQHRQEQATLLYVTIGHLAEHEPEIRALMAAAGHVWREQVQLRKVFNDSWTNLARELLFLQKVFEFNYALQFYSVFPMPVATSKEESVSHSYAGLAPYLGVSPDRQLFVEFNVDEVRKCASYMGGVCPFLKPINRKGRMKSCAAAVFLQEQEGIQRNCHLDSKKLNGIDLFYIGGRKWGYAGKDNVTIVLQCPGKRIGGIGLPQVLPAAGMMPVKVTSVIDEEVVGILSGLLAPVVEQSQPVAKSPIMEEAPAALRTPTRIDLAGTSSHLKAVERLQRQWEEEENAKRYPFEWLIGCLFPLPMLVYLWIEYRRLNSHVDTLLLAR</sequence>
<dbReference type="Proteomes" id="UP000076858">
    <property type="component" value="Unassembled WGS sequence"/>
</dbReference>
<dbReference type="EMBL" id="LRGB01001815">
    <property type="protein sequence ID" value="KZS10393.1"/>
    <property type="molecule type" value="Genomic_DNA"/>
</dbReference>
<comment type="caution">
    <text evidence="2">The sequence shown here is derived from an EMBL/GenBank/DDBJ whole genome shotgun (WGS) entry which is preliminary data.</text>
</comment>
<dbReference type="AlphaFoldDB" id="A0A164TEA0"/>
<feature type="compositionally biased region" description="Basic and acidic residues" evidence="1">
    <location>
        <begin position="49"/>
        <end position="60"/>
    </location>
</feature>
<feature type="compositionally biased region" description="Low complexity" evidence="1">
    <location>
        <begin position="14"/>
        <end position="31"/>
    </location>
</feature>
<feature type="compositionally biased region" description="Basic residues" evidence="1">
    <location>
        <begin position="34"/>
        <end position="45"/>
    </location>
</feature>
<gene>
    <name evidence="2" type="ORF">APZ42_025150</name>
</gene>
<protein>
    <submittedName>
        <fullName evidence="2">Uncharacterized protein</fullName>
    </submittedName>
</protein>
<feature type="non-terminal residue" evidence="2">
    <location>
        <position position="541"/>
    </location>
</feature>